<dbReference type="EMBL" id="CP014263">
    <property type="protein sequence ID" value="AQG78538.1"/>
    <property type="molecule type" value="Genomic_DNA"/>
</dbReference>
<evidence type="ECO:0000313" key="4">
    <source>
        <dbReference type="EMBL" id="AQG78538.1"/>
    </source>
</evidence>
<dbReference type="GO" id="GO:0000155">
    <property type="term" value="F:phosphorelay sensor kinase activity"/>
    <property type="evidence" value="ECO:0007669"/>
    <property type="project" value="InterPro"/>
</dbReference>
<gene>
    <name evidence="4" type="ORF">AWR27_03790</name>
</gene>
<dbReference type="PANTHER" id="PTHR43547">
    <property type="entry name" value="TWO-COMPONENT HISTIDINE KINASE"/>
    <property type="match status" value="1"/>
</dbReference>
<dbReference type="PANTHER" id="PTHR43547:SF2">
    <property type="entry name" value="HYBRID SIGNAL TRANSDUCTION HISTIDINE KINASE C"/>
    <property type="match status" value="1"/>
</dbReference>
<dbReference type="InterPro" id="IPR011047">
    <property type="entry name" value="Quinoprotein_ADH-like_sf"/>
</dbReference>
<dbReference type="InterPro" id="IPR011110">
    <property type="entry name" value="Reg_prop"/>
</dbReference>
<feature type="transmembrane region" description="Helical" evidence="2">
    <location>
        <begin position="749"/>
        <end position="767"/>
    </location>
</feature>
<dbReference type="Pfam" id="PF07495">
    <property type="entry name" value="Y_Y_Y"/>
    <property type="match status" value="1"/>
</dbReference>
<dbReference type="InterPro" id="IPR036890">
    <property type="entry name" value="HATPase_C_sf"/>
</dbReference>
<organism evidence="4 5">
    <name type="scientific">Spirosoma montaniterrae</name>
    <dbReference type="NCBI Taxonomy" id="1178516"/>
    <lineage>
        <taxon>Bacteria</taxon>
        <taxon>Pseudomonadati</taxon>
        <taxon>Bacteroidota</taxon>
        <taxon>Cytophagia</taxon>
        <taxon>Cytophagales</taxon>
        <taxon>Cytophagaceae</taxon>
        <taxon>Spirosoma</taxon>
    </lineage>
</organism>
<evidence type="ECO:0000313" key="5">
    <source>
        <dbReference type="Proteomes" id="UP000187941"/>
    </source>
</evidence>
<dbReference type="Gene3D" id="2.130.10.10">
    <property type="entry name" value="YVTN repeat-like/Quinoprotein amine dehydrogenase"/>
    <property type="match status" value="2"/>
</dbReference>
<dbReference type="CDD" id="cd16917">
    <property type="entry name" value="HATPase_UhpB-NarQ-NarX-like"/>
    <property type="match status" value="1"/>
</dbReference>
<dbReference type="GO" id="GO:0016020">
    <property type="term" value="C:membrane"/>
    <property type="evidence" value="ECO:0007669"/>
    <property type="project" value="InterPro"/>
</dbReference>
<keyword evidence="2" id="KW-0472">Membrane</keyword>
<dbReference type="KEGG" id="smon:AWR27_03790"/>
<keyword evidence="1" id="KW-0597">Phosphoprotein</keyword>
<evidence type="ECO:0000259" key="3">
    <source>
        <dbReference type="PROSITE" id="PS50109"/>
    </source>
</evidence>
<dbReference type="Gene3D" id="2.60.40.10">
    <property type="entry name" value="Immunoglobulins"/>
    <property type="match status" value="1"/>
</dbReference>
<dbReference type="SUPFAM" id="SSF50998">
    <property type="entry name" value="Quinoprotein alcohol dehydrogenase-like"/>
    <property type="match status" value="1"/>
</dbReference>
<dbReference type="PROSITE" id="PS50109">
    <property type="entry name" value="HIS_KIN"/>
    <property type="match status" value="1"/>
</dbReference>
<dbReference type="InterPro" id="IPR015943">
    <property type="entry name" value="WD40/YVTN_repeat-like_dom_sf"/>
</dbReference>
<dbReference type="InterPro" id="IPR011123">
    <property type="entry name" value="Y_Y_Y"/>
</dbReference>
<dbReference type="InterPro" id="IPR003594">
    <property type="entry name" value="HATPase_dom"/>
</dbReference>
<dbReference type="InterPro" id="IPR005467">
    <property type="entry name" value="His_kinase_dom"/>
</dbReference>
<proteinExistence type="predicted"/>
<dbReference type="Gene3D" id="3.30.565.10">
    <property type="entry name" value="Histidine kinase-like ATPase, C-terminal domain"/>
    <property type="match status" value="1"/>
</dbReference>
<accession>A0A1P9WT47</accession>
<dbReference type="Pfam" id="PF02518">
    <property type="entry name" value="HATPase_c"/>
    <property type="match status" value="1"/>
</dbReference>
<dbReference type="SUPFAM" id="SSF55874">
    <property type="entry name" value="ATPase domain of HSP90 chaperone/DNA topoisomerase II/histidine kinase"/>
    <property type="match status" value="1"/>
</dbReference>
<keyword evidence="2" id="KW-1133">Transmembrane helix</keyword>
<sequence>MQFEHYGQSEGLSQGTINDMVSYDGFMWFATQDGLNRFDGLTFDVFRKAGPHSLNNNLIQTLLADSRGRLWVGTGSGINIYDRRDGTFQSFFEAFRLHHLIERAAIHKLFEDKRGRIWIITTSLGLFCFDPARRTVRPFFANDNTLVSGCVKPSGEVWVVMLNELFRYDERSGTFRSAQIRQKLHTNSLIRTVFSDKQAHLWVTTSEAGAFRIGPTGMATQFSTRTTPYLTGNDVTTGMCDRAGRVWLGTRTGGLCIYHPGTQQFQYVRHSRYSRRSLAEDFVWQLYQDHQGIVWVGSSSQGIDKYDPQRFPFGLIQQNDEAPEATLPDNMIFRIFGQGDNLYIGTETGGAAQYSTTTGRMTSLARLVPKSVSAMNNETRVITADSDGQLWFANWREVAQYDPVRRRARVYPATGIRTQLYTYGALALTDSTGHSAELWIAGQGGLTRFGLRTRQWKTWHDLPALQAVSAYNTRLIYQPVRTMVWLGTLGNGLIGYDLTRRTTVSFTDKNGLSCANVRGLLQTGSILWVGTDCGLYQLDLRAGRVVRHYTQANGLPNEVIYGILSDNQGDLWLSSNQGLTRFSPRLGRVVKNYDVTDGLQSNEFNTNVCYKHTDGTLFFGGVNGITYFRPDQFRPNRFVPPVKITAVSVFDSAYNPNRQQLTLGPRQNFVQFAFTALNFSNSTKNQFQYQLAGIDPGWVQAGHRRTANYTNLPPGDYVFRVKGSNDDGIWNNRGASMVLVIEPPFWGTWWFRLLLLLLLMGGMYGLYRYRIYALQQRQANELTVTVRTQELERQRFAKELHDGIGANLSVLKLYLSALGSPGMSVEAIRDRSLMVLSSSVSDVRSLVHDMHPRHLHEQGLAQTIADMVQLLNESRQLRVTYQAQNLPDTLPEAVEINLFRVVQELLQNTLKHAQATEAMLTLRTTPDQLYVDYHDNGRGFDATRPNGASGGNGLLNIRQRVELLKGNCHITSSPGAGTSATVSVPLAT</sequence>
<dbReference type="InterPro" id="IPR013783">
    <property type="entry name" value="Ig-like_fold"/>
</dbReference>
<keyword evidence="2" id="KW-0812">Transmembrane</keyword>
<name>A0A1P9WT47_9BACT</name>
<dbReference type="GO" id="GO:0046983">
    <property type="term" value="F:protein dimerization activity"/>
    <property type="evidence" value="ECO:0007669"/>
    <property type="project" value="InterPro"/>
</dbReference>
<dbReference type="InterPro" id="IPR011712">
    <property type="entry name" value="Sig_transdc_His_kin_sub3_dim/P"/>
</dbReference>
<dbReference type="SMART" id="SM00387">
    <property type="entry name" value="HATPase_c"/>
    <property type="match status" value="1"/>
</dbReference>
<feature type="domain" description="Histidine kinase" evidence="3">
    <location>
        <begin position="799"/>
        <end position="988"/>
    </location>
</feature>
<reference evidence="4 5" key="1">
    <citation type="submission" date="2016-01" db="EMBL/GenBank/DDBJ databases">
        <authorList>
            <person name="Oliw E.H."/>
        </authorList>
    </citation>
    <scope>NUCLEOTIDE SEQUENCE [LARGE SCALE GENOMIC DNA]</scope>
    <source>
        <strain evidence="4 5">DY10</strain>
    </source>
</reference>
<dbReference type="STRING" id="1178516.AWR27_03790"/>
<dbReference type="AlphaFoldDB" id="A0A1P9WT47"/>
<evidence type="ECO:0000256" key="2">
    <source>
        <dbReference type="SAM" id="Phobius"/>
    </source>
</evidence>
<dbReference type="Pfam" id="PF07730">
    <property type="entry name" value="HisKA_3"/>
    <property type="match status" value="1"/>
</dbReference>
<keyword evidence="5" id="KW-1185">Reference proteome</keyword>
<protein>
    <recommendedName>
        <fullName evidence="3">Histidine kinase domain-containing protein</fullName>
    </recommendedName>
</protein>
<dbReference type="Pfam" id="PF07494">
    <property type="entry name" value="Reg_prop"/>
    <property type="match status" value="3"/>
</dbReference>
<evidence type="ECO:0000256" key="1">
    <source>
        <dbReference type="ARBA" id="ARBA00022553"/>
    </source>
</evidence>
<dbReference type="Proteomes" id="UP000187941">
    <property type="component" value="Chromosome"/>
</dbReference>